<dbReference type="HAMAP" id="MF_00009">
    <property type="entry name" value="Endoribonucl_YbeY"/>
    <property type="match status" value="1"/>
</dbReference>
<comment type="function">
    <text evidence="7">Single strand-specific metallo-endoribonuclease involved in late-stage 70S ribosome quality control and in maturation of the 3' terminus of the 16S rRNA.</text>
</comment>
<dbReference type="InterPro" id="IPR002036">
    <property type="entry name" value="YbeY"/>
</dbReference>
<dbReference type="InterPro" id="IPR020549">
    <property type="entry name" value="YbeY_CS"/>
</dbReference>
<dbReference type="Gene3D" id="3.40.390.30">
    <property type="entry name" value="Metalloproteases ('zincins'), catalytic domain"/>
    <property type="match status" value="1"/>
</dbReference>
<keyword evidence="4 7" id="KW-0255">Endonuclease</keyword>
<keyword evidence="2 7" id="KW-0540">Nuclease</keyword>
<dbReference type="InterPro" id="IPR023091">
    <property type="entry name" value="MetalPrtase_cat_dom_sf_prd"/>
</dbReference>
<comment type="cofactor">
    <cofactor evidence="7">
        <name>Zn(2+)</name>
        <dbReference type="ChEBI" id="CHEBI:29105"/>
    </cofactor>
    <text evidence="7">Binds 1 zinc ion.</text>
</comment>
<dbReference type="GO" id="GO:0008270">
    <property type="term" value="F:zinc ion binding"/>
    <property type="evidence" value="ECO:0007669"/>
    <property type="project" value="UniProtKB-UniRule"/>
</dbReference>
<keyword evidence="5 7" id="KW-0378">Hydrolase</keyword>
<evidence type="ECO:0000313" key="8">
    <source>
        <dbReference type="EMBL" id="CRH04630.1"/>
    </source>
</evidence>
<feature type="binding site" evidence="7">
    <location>
        <position position="110"/>
    </location>
    <ligand>
        <name>Zn(2+)</name>
        <dbReference type="ChEBI" id="CHEBI:29105"/>
        <note>catalytic</note>
    </ligand>
</feature>
<evidence type="ECO:0000256" key="7">
    <source>
        <dbReference type="HAMAP-Rule" id="MF_00009"/>
    </source>
</evidence>
<protein>
    <recommendedName>
        <fullName evidence="7">Endoribonuclease YbeY</fullName>
        <ecNumber evidence="7">3.1.-.-</ecNumber>
    </recommendedName>
</protein>
<dbReference type="GO" id="GO:0004521">
    <property type="term" value="F:RNA endonuclease activity"/>
    <property type="evidence" value="ECO:0007669"/>
    <property type="project" value="UniProtKB-UniRule"/>
</dbReference>
<keyword evidence="7" id="KW-0698">rRNA processing</keyword>
<reference evidence="8" key="1">
    <citation type="submission" date="2015-04" db="EMBL/GenBank/DDBJ databases">
        <authorList>
            <person name="Syromyatnikov M.Y."/>
            <person name="Popov V.N."/>
        </authorList>
    </citation>
    <scope>NUCLEOTIDE SEQUENCE</scope>
    <source>
        <strain evidence="8">MO-1</strain>
    </source>
</reference>
<dbReference type="NCBIfam" id="TIGR00043">
    <property type="entry name" value="rRNA maturation RNase YbeY"/>
    <property type="match status" value="1"/>
</dbReference>
<evidence type="ECO:0000256" key="6">
    <source>
        <dbReference type="ARBA" id="ARBA00022833"/>
    </source>
</evidence>
<accession>A0A1S7LCK9</accession>
<feature type="binding site" evidence="7">
    <location>
        <position position="120"/>
    </location>
    <ligand>
        <name>Zn(2+)</name>
        <dbReference type="ChEBI" id="CHEBI:29105"/>
        <note>catalytic</note>
    </ligand>
</feature>
<organism evidence="8">
    <name type="scientific">Magnetococcus massalia (strain MO-1)</name>
    <dbReference type="NCBI Taxonomy" id="451514"/>
    <lineage>
        <taxon>Bacteria</taxon>
        <taxon>Pseudomonadati</taxon>
        <taxon>Pseudomonadota</taxon>
        <taxon>Magnetococcia</taxon>
        <taxon>Magnetococcales</taxon>
        <taxon>Magnetococcaceae</taxon>
        <taxon>Magnetococcus</taxon>
    </lineage>
</organism>
<sequence>MIQITLEEEAQLEASPAHGLDMDWLEVSVVLTDDAEVQGLNAEYRGKDKPTNILSFAMDDEEEALGEPMPWPEDEPRPLGDLILAYETVAREAQEADKPLLEHLTHLLVHGTLHLVGYDHERSDEEADLQEGREIAILDLLGLKNPYA</sequence>
<evidence type="ECO:0000256" key="3">
    <source>
        <dbReference type="ARBA" id="ARBA00022723"/>
    </source>
</evidence>
<dbReference type="PANTHER" id="PTHR46986">
    <property type="entry name" value="ENDORIBONUCLEASE YBEY, CHLOROPLASTIC"/>
    <property type="match status" value="1"/>
</dbReference>
<dbReference type="GO" id="GO:0006508">
    <property type="term" value="P:proteolysis"/>
    <property type="evidence" value="ECO:0007669"/>
    <property type="project" value="UniProtKB-KW"/>
</dbReference>
<evidence type="ECO:0000256" key="4">
    <source>
        <dbReference type="ARBA" id="ARBA00022759"/>
    </source>
</evidence>
<comment type="similarity">
    <text evidence="1 7">Belongs to the endoribonuclease YbeY family.</text>
</comment>
<keyword evidence="8" id="KW-0645">Protease</keyword>
<dbReference type="GO" id="GO:0006364">
    <property type="term" value="P:rRNA processing"/>
    <property type="evidence" value="ECO:0007669"/>
    <property type="project" value="UniProtKB-UniRule"/>
</dbReference>
<dbReference type="SUPFAM" id="SSF55486">
    <property type="entry name" value="Metalloproteases ('zincins'), catalytic domain"/>
    <property type="match status" value="1"/>
</dbReference>
<keyword evidence="6 7" id="KW-0862">Zinc</keyword>
<feature type="binding site" evidence="7">
    <location>
        <position position="114"/>
    </location>
    <ligand>
        <name>Zn(2+)</name>
        <dbReference type="ChEBI" id="CHEBI:29105"/>
        <note>catalytic</note>
    </ligand>
</feature>
<gene>
    <name evidence="7" type="primary">ybeY</name>
    <name evidence="8" type="ORF">MAGMO_0418</name>
</gene>
<dbReference type="EC" id="3.1.-.-" evidence="7"/>
<dbReference type="GO" id="GO:0004222">
    <property type="term" value="F:metalloendopeptidase activity"/>
    <property type="evidence" value="ECO:0007669"/>
    <property type="project" value="InterPro"/>
</dbReference>
<name>A0A1S7LCK9_MAGMO</name>
<dbReference type="PROSITE" id="PS01306">
    <property type="entry name" value="UPF0054"/>
    <property type="match status" value="1"/>
</dbReference>
<evidence type="ECO:0000256" key="1">
    <source>
        <dbReference type="ARBA" id="ARBA00010875"/>
    </source>
</evidence>
<keyword evidence="8" id="KW-0482">Metalloprotease</keyword>
<comment type="subcellular location">
    <subcellularLocation>
        <location evidence="7">Cytoplasm</location>
    </subcellularLocation>
</comment>
<proteinExistence type="inferred from homology"/>
<keyword evidence="7" id="KW-0690">Ribosome biogenesis</keyword>
<dbReference type="PANTHER" id="PTHR46986:SF1">
    <property type="entry name" value="ENDORIBONUCLEASE YBEY, CHLOROPLASTIC"/>
    <property type="match status" value="1"/>
</dbReference>
<keyword evidence="3 7" id="KW-0479">Metal-binding</keyword>
<dbReference type="AlphaFoldDB" id="A0A1S7LCK9"/>
<evidence type="ECO:0000256" key="5">
    <source>
        <dbReference type="ARBA" id="ARBA00022801"/>
    </source>
</evidence>
<evidence type="ECO:0000256" key="2">
    <source>
        <dbReference type="ARBA" id="ARBA00022722"/>
    </source>
</evidence>
<dbReference type="EMBL" id="LO017727">
    <property type="protein sequence ID" value="CRH04630.1"/>
    <property type="molecule type" value="Genomic_DNA"/>
</dbReference>
<dbReference type="Pfam" id="PF02130">
    <property type="entry name" value="YbeY"/>
    <property type="match status" value="1"/>
</dbReference>
<keyword evidence="7" id="KW-0963">Cytoplasm</keyword>
<dbReference type="GO" id="GO:0005737">
    <property type="term" value="C:cytoplasm"/>
    <property type="evidence" value="ECO:0007669"/>
    <property type="project" value="UniProtKB-SubCell"/>
</dbReference>